<dbReference type="EMBL" id="ONZQ02000015">
    <property type="protein sequence ID" value="SPO06416.1"/>
    <property type="molecule type" value="Genomic_DNA"/>
</dbReference>
<accession>A0AAE8N517</accession>
<organism evidence="2 3">
    <name type="scientific">Cephalotrichum gorgonifer</name>
    <dbReference type="NCBI Taxonomy" id="2041049"/>
    <lineage>
        <taxon>Eukaryota</taxon>
        <taxon>Fungi</taxon>
        <taxon>Dikarya</taxon>
        <taxon>Ascomycota</taxon>
        <taxon>Pezizomycotina</taxon>
        <taxon>Sordariomycetes</taxon>
        <taxon>Hypocreomycetidae</taxon>
        <taxon>Microascales</taxon>
        <taxon>Microascaceae</taxon>
        <taxon>Cephalotrichum</taxon>
    </lineage>
</organism>
<name>A0AAE8N517_9PEZI</name>
<dbReference type="Pfam" id="PF08242">
    <property type="entry name" value="Methyltransf_12"/>
    <property type="match status" value="1"/>
</dbReference>
<dbReference type="CDD" id="cd02440">
    <property type="entry name" value="AdoMet_MTases"/>
    <property type="match status" value="1"/>
</dbReference>
<comment type="caution">
    <text evidence="2">The sequence shown here is derived from an EMBL/GenBank/DDBJ whole genome shotgun (WGS) entry which is preliminary data.</text>
</comment>
<evidence type="ECO:0000313" key="2">
    <source>
        <dbReference type="EMBL" id="SPO06416.1"/>
    </source>
</evidence>
<proteinExistence type="predicted"/>
<sequence>MASSSRSGTLDSWTDNAEHWDKGMGSEGNKYWRLLELPSLKRMVPIAPGCKALDLATGNGLCARWLASEGASVLATDGSERMLEFAAARTPPEHEHLVEYKALDATREEDFERLLATERGREGFDVILMNMAIMDIETLDPLAAALPNLLKKDGVFVATLLHPVFVTSNATQKVEIRSDLETGRTTIARSRVITQYLNVPPYRGVAFETQPEWQLYFHRPLHELFGVFFKAGLVLDALEEPHFTDEASLDPKNPEDHSQIPVLFAFRLRQRD</sequence>
<evidence type="ECO:0000313" key="3">
    <source>
        <dbReference type="Proteomes" id="UP001187682"/>
    </source>
</evidence>
<dbReference type="InterPro" id="IPR029063">
    <property type="entry name" value="SAM-dependent_MTases_sf"/>
</dbReference>
<dbReference type="SUPFAM" id="SSF53335">
    <property type="entry name" value="S-adenosyl-L-methionine-dependent methyltransferases"/>
    <property type="match status" value="1"/>
</dbReference>
<keyword evidence="3" id="KW-1185">Reference proteome</keyword>
<dbReference type="Gene3D" id="3.40.50.150">
    <property type="entry name" value="Vaccinia Virus protein VP39"/>
    <property type="match status" value="1"/>
</dbReference>
<dbReference type="PANTHER" id="PTHR43861">
    <property type="entry name" value="TRANS-ACONITATE 2-METHYLTRANSFERASE-RELATED"/>
    <property type="match status" value="1"/>
</dbReference>
<dbReference type="InterPro" id="IPR013217">
    <property type="entry name" value="Methyltransf_12"/>
</dbReference>
<gene>
    <name evidence="2" type="ORF">DNG_09106</name>
</gene>
<protein>
    <recommendedName>
        <fullName evidence="1">Methyltransferase type 12 domain-containing protein</fullName>
    </recommendedName>
</protein>
<reference evidence="2" key="1">
    <citation type="submission" date="2018-03" db="EMBL/GenBank/DDBJ databases">
        <authorList>
            <person name="Guldener U."/>
        </authorList>
    </citation>
    <scope>NUCLEOTIDE SEQUENCE</scope>
</reference>
<dbReference type="Proteomes" id="UP001187682">
    <property type="component" value="Unassembled WGS sequence"/>
</dbReference>
<dbReference type="AlphaFoldDB" id="A0AAE8N517"/>
<feature type="domain" description="Methyltransferase type 12" evidence="1">
    <location>
        <begin position="53"/>
        <end position="156"/>
    </location>
</feature>
<dbReference type="PANTHER" id="PTHR43861:SF1">
    <property type="entry name" value="TRANS-ACONITATE 2-METHYLTRANSFERASE"/>
    <property type="match status" value="1"/>
</dbReference>
<evidence type="ECO:0000259" key="1">
    <source>
        <dbReference type="Pfam" id="PF08242"/>
    </source>
</evidence>